<dbReference type="eggNOG" id="KOG3329">
    <property type="taxonomic scope" value="Eukaryota"/>
</dbReference>
<evidence type="ECO:0000313" key="5">
    <source>
        <dbReference type="Proteomes" id="UP000005666"/>
    </source>
</evidence>
<reference evidence="4 5" key="1">
    <citation type="journal article" date="2011" name="Proc. Natl. Acad. Sci. U.S.A.">
        <title>Evolutionary erosion of yeast sex chromosomes by mating-type switching accidents.</title>
        <authorList>
            <person name="Gordon J.L."/>
            <person name="Armisen D."/>
            <person name="Proux-Wera E."/>
            <person name="Oheigeartaigh S.S."/>
            <person name="Byrne K.P."/>
            <person name="Wolfe K.H."/>
        </authorList>
    </citation>
    <scope>NUCLEOTIDE SEQUENCE [LARGE SCALE GENOMIC DNA]</scope>
    <source>
        <strain evidence="5">ATCC 24235 / CBS 4417 / NBRC 1672 / NRRL Y-8282 / UCD 70-5</strain>
    </source>
</reference>
<dbReference type="KEGG" id="tpf:TPHA_0F03620"/>
<proteinExistence type="inferred from homology"/>
<sequence length="193" mass="21819">MNTEKVQLYGGTISSTIPSGFLDVSMIREVPDTQEVYVNSRTDSDHFDDGLGRNESIIFDLLERVDATDDKEALEVHIGEISELNDSDGWLKINWKQLDNTSQTVILIESAKKWGKQSLEEVVVICMGLIRFKEFDTDVVITINVPLGTKLLDSENEQKLKESVCENSNVKAAYRILQTTIKDFKIVDKTLFV</sequence>
<dbReference type="OrthoDB" id="10255285at2759"/>
<gene>
    <name evidence="4" type="primary">TPHA0F03620</name>
    <name evidence="4" type="ordered locus">TPHA_0F03620</name>
</gene>
<dbReference type="AlphaFoldDB" id="G8BUQ6"/>
<dbReference type="PANTHER" id="PTHR15837:SF0">
    <property type="entry name" value="RAN GUANINE NUCLEOTIDE RELEASE FACTOR"/>
    <property type="match status" value="1"/>
</dbReference>
<keyword evidence="2" id="KW-0813">Transport</keyword>
<keyword evidence="5" id="KW-1185">Reference proteome</keyword>
<dbReference type="GeneID" id="11535616"/>
<dbReference type="SUPFAM" id="SSF55724">
    <property type="entry name" value="Mog1p/PsbP-like"/>
    <property type="match status" value="1"/>
</dbReference>
<evidence type="ECO:0008006" key="6">
    <source>
        <dbReference type="Google" id="ProtNLM"/>
    </source>
</evidence>
<dbReference type="GO" id="GO:0031267">
    <property type="term" value="F:small GTPase binding"/>
    <property type="evidence" value="ECO:0007669"/>
    <property type="project" value="EnsemblFungi"/>
</dbReference>
<protein>
    <recommendedName>
        <fullName evidence="6">Mog1p/PsbP-like protein</fullName>
    </recommendedName>
</protein>
<dbReference type="PANTHER" id="PTHR15837">
    <property type="entry name" value="RAN GUANINE NUCLEOTIDE RELEASE FACTOR"/>
    <property type="match status" value="1"/>
</dbReference>
<dbReference type="OMA" id="DVSHIRQ"/>
<dbReference type="Gene3D" id="3.40.1000.10">
    <property type="entry name" value="Mog1/PsbP, alpha/beta/alpha sandwich"/>
    <property type="match status" value="1"/>
</dbReference>
<evidence type="ECO:0000313" key="4">
    <source>
        <dbReference type="EMBL" id="CCE63842.1"/>
    </source>
</evidence>
<dbReference type="HOGENOM" id="CLU_081345_1_2_1"/>
<dbReference type="GO" id="GO:0005085">
    <property type="term" value="F:guanyl-nucleotide exchange factor activity"/>
    <property type="evidence" value="ECO:0007669"/>
    <property type="project" value="TreeGrafter"/>
</dbReference>
<dbReference type="GO" id="GO:0005634">
    <property type="term" value="C:nucleus"/>
    <property type="evidence" value="ECO:0007669"/>
    <property type="project" value="EnsemblFungi"/>
</dbReference>
<evidence type="ECO:0000256" key="1">
    <source>
        <dbReference type="ARBA" id="ARBA00010307"/>
    </source>
</evidence>
<dbReference type="GO" id="GO:0006606">
    <property type="term" value="P:protein import into nucleus"/>
    <property type="evidence" value="ECO:0007669"/>
    <property type="project" value="EnsemblFungi"/>
</dbReference>
<keyword evidence="3" id="KW-0653">Protein transport</keyword>
<dbReference type="InterPro" id="IPR007681">
    <property type="entry name" value="Mog1"/>
</dbReference>
<dbReference type="RefSeq" id="XP_003686276.1">
    <property type="nucleotide sequence ID" value="XM_003686228.1"/>
</dbReference>
<dbReference type="STRING" id="1071381.G8BUQ6"/>
<dbReference type="EMBL" id="HE612861">
    <property type="protein sequence ID" value="CCE63842.1"/>
    <property type="molecule type" value="Genomic_DNA"/>
</dbReference>
<evidence type="ECO:0000256" key="3">
    <source>
        <dbReference type="ARBA" id="ARBA00022927"/>
    </source>
</evidence>
<name>G8BUQ6_TETPH</name>
<evidence type="ECO:0000256" key="2">
    <source>
        <dbReference type="ARBA" id="ARBA00022448"/>
    </source>
</evidence>
<dbReference type="Proteomes" id="UP000005666">
    <property type="component" value="Chromosome 6"/>
</dbReference>
<dbReference type="Pfam" id="PF04603">
    <property type="entry name" value="Mog1"/>
    <property type="match status" value="1"/>
</dbReference>
<organism evidence="4 5">
    <name type="scientific">Tetrapisispora phaffii (strain ATCC 24235 / CBS 4417 / NBRC 1672 / NRRL Y-8282 / UCD 70-5)</name>
    <name type="common">Yeast</name>
    <name type="synonym">Fabospora phaffii</name>
    <dbReference type="NCBI Taxonomy" id="1071381"/>
    <lineage>
        <taxon>Eukaryota</taxon>
        <taxon>Fungi</taxon>
        <taxon>Dikarya</taxon>
        <taxon>Ascomycota</taxon>
        <taxon>Saccharomycotina</taxon>
        <taxon>Saccharomycetes</taxon>
        <taxon>Saccharomycetales</taxon>
        <taxon>Saccharomycetaceae</taxon>
        <taxon>Tetrapisispora</taxon>
    </lineage>
</organism>
<accession>G8BUQ6</accession>
<dbReference type="InterPro" id="IPR016123">
    <property type="entry name" value="Mog1/PsbP_a/b/a-sand"/>
</dbReference>
<comment type="similarity">
    <text evidence="1">Belongs to the MOG1 family.</text>
</comment>